<dbReference type="AlphaFoldDB" id="A0A0F6YN00"/>
<dbReference type="STRING" id="927083.DB32_007862"/>
<accession>A0A0F6YN00</accession>
<dbReference type="EMBL" id="CP011125">
    <property type="protein sequence ID" value="AKF10713.1"/>
    <property type="molecule type" value="Genomic_DNA"/>
</dbReference>
<name>A0A0F6YN00_9BACT</name>
<dbReference type="InterPro" id="IPR029024">
    <property type="entry name" value="TerB-like"/>
</dbReference>
<sequence length="115" mass="12382">MHPSDDAASAIGHGPSDAWRTLAGASDRERLLAYAAAVWTALADRVIDPGEARFLREVRHALALDDGAVRFADTLARWIDADARDASLPAHRSFAQLLVQGARRVAQVEARRAAA</sequence>
<dbReference type="Proteomes" id="UP000034883">
    <property type="component" value="Chromosome"/>
</dbReference>
<protein>
    <submittedName>
        <fullName evidence="1">Uncharacterized protein</fullName>
    </submittedName>
</protein>
<keyword evidence="2" id="KW-1185">Reference proteome</keyword>
<evidence type="ECO:0000313" key="2">
    <source>
        <dbReference type="Proteomes" id="UP000034883"/>
    </source>
</evidence>
<reference evidence="1 2" key="1">
    <citation type="submission" date="2015-03" db="EMBL/GenBank/DDBJ databases">
        <title>Genome assembly of Sandaracinus amylolyticus DSM 53668.</title>
        <authorList>
            <person name="Sharma G."/>
            <person name="Subramanian S."/>
        </authorList>
    </citation>
    <scope>NUCLEOTIDE SEQUENCE [LARGE SCALE GENOMIC DNA]</scope>
    <source>
        <strain evidence="1 2">DSM 53668</strain>
    </source>
</reference>
<dbReference type="SUPFAM" id="SSF158682">
    <property type="entry name" value="TerB-like"/>
    <property type="match status" value="1"/>
</dbReference>
<evidence type="ECO:0000313" key="1">
    <source>
        <dbReference type="EMBL" id="AKF10713.1"/>
    </source>
</evidence>
<gene>
    <name evidence="1" type="ORF">DB32_007862</name>
</gene>
<organism evidence="1 2">
    <name type="scientific">Sandaracinus amylolyticus</name>
    <dbReference type="NCBI Taxonomy" id="927083"/>
    <lineage>
        <taxon>Bacteria</taxon>
        <taxon>Pseudomonadati</taxon>
        <taxon>Myxococcota</taxon>
        <taxon>Polyangia</taxon>
        <taxon>Polyangiales</taxon>
        <taxon>Sandaracinaceae</taxon>
        <taxon>Sandaracinus</taxon>
    </lineage>
</organism>
<proteinExistence type="predicted"/>
<dbReference type="KEGG" id="samy:DB32_007862"/>